<dbReference type="Proteomes" id="UP000319160">
    <property type="component" value="Unassembled WGS sequence"/>
</dbReference>
<gene>
    <name evidence="8" type="ORF">FHL15_002783</name>
</gene>
<evidence type="ECO:0000256" key="4">
    <source>
        <dbReference type="ARBA" id="ARBA00023136"/>
    </source>
</evidence>
<comment type="similarity">
    <text evidence="5">Belongs to the SAT4 family.</text>
</comment>
<evidence type="ECO:0000259" key="7">
    <source>
        <dbReference type="Pfam" id="PF20684"/>
    </source>
</evidence>
<evidence type="ECO:0000256" key="3">
    <source>
        <dbReference type="ARBA" id="ARBA00022989"/>
    </source>
</evidence>
<evidence type="ECO:0000313" key="9">
    <source>
        <dbReference type="Proteomes" id="UP000319160"/>
    </source>
</evidence>
<comment type="caution">
    <text evidence="8">The sequence shown here is derived from an EMBL/GenBank/DDBJ whole genome shotgun (WGS) entry which is preliminary data.</text>
</comment>
<keyword evidence="2 6" id="KW-0812">Transmembrane</keyword>
<evidence type="ECO:0000256" key="2">
    <source>
        <dbReference type="ARBA" id="ARBA00022692"/>
    </source>
</evidence>
<evidence type="ECO:0000313" key="8">
    <source>
        <dbReference type="EMBL" id="TRX96511.1"/>
    </source>
</evidence>
<feature type="transmembrane region" description="Helical" evidence="6">
    <location>
        <begin position="6"/>
        <end position="30"/>
    </location>
</feature>
<evidence type="ECO:0000256" key="1">
    <source>
        <dbReference type="ARBA" id="ARBA00004141"/>
    </source>
</evidence>
<evidence type="ECO:0000256" key="6">
    <source>
        <dbReference type="SAM" id="Phobius"/>
    </source>
</evidence>
<feature type="transmembrane region" description="Helical" evidence="6">
    <location>
        <begin position="42"/>
        <end position="65"/>
    </location>
</feature>
<keyword evidence="9" id="KW-1185">Reference proteome</keyword>
<sequence length="363" mass="39988">MTLSLGTNIIVISVVFAALPILAVLSRFWARSITKSGLSLDDYFILPGLLFSVAISVNTIVAVALGGLGSHIHQDAEGNIIFDDRLTVFLQTEFATQLLSVLSLVFTKLSIVLFYRRVFRGNVFSIISLILLVVITCWGISFFFATLLECIPTSEAWKSLYGTPQHDAHCYQYLPMFIATAISNFIIDIGILSVPIPIVWKLKISVKQKIAISGIFLLGAFIARIYFFYQSSASYANALDITVNIAPTLYWTELEASIAVISACLPTLRPLFAHLSPEAILRDFASKFSLRSGTKSSFDRLPHSTTDLDQASINGSRSSDVKLVNRCEAVQLQSMDKPTSALPDQAGILVQKSIHQSENNRRV</sequence>
<dbReference type="AlphaFoldDB" id="A0A553I8J2"/>
<dbReference type="Pfam" id="PF20684">
    <property type="entry name" value="Fung_rhodopsin"/>
    <property type="match status" value="1"/>
</dbReference>
<reference evidence="9" key="1">
    <citation type="submission" date="2019-06" db="EMBL/GenBank/DDBJ databases">
        <title>Draft genome sequence of the griseofulvin-producing fungus Xylaria cubensis strain G536.</title>
        <authorList>
            <person name="Mead M.E."/>
            <person name="Raja H.A."/>
            <person name="Steenwyk J.L."/>
            <person name="Knowles S.L."/>
            <person name="Oberlies N.H."/>
            <person name="Rokas A."/>
        </authorList>
    </citation>
    <scope>NUCLEOTIDE SEQUENCE [LARGE SCALE GENOMIC DNA]</scope>
    <source>
        <strain evidence="9">G536</strain>
    </source>
</reference>
<dbReference type="InterPro" id="IPR052337">
    <property type="entry name" value="SAT4-like"/>
</dbReference>
<feature type="transmembrane region" description="Helical" evidence="6">
    <location>
        <begin position="94"/>
        <end position="115"/>
    </location>
</feature>
<dbReference type="STRING" id="2512241.A0A553I8J2"/>
<feature type="transmembrane region" description="Helical" evidence="6">
    <location>
        <begin position="210"/>
        <end position="229"/>
    </location>
</feature>
<organism evidence="8 9">
    <name type="scientific">Xylaria flabelliformis</name>
    <dbReference type="NCBI Taxonomy" id="2512241"/>
    <lineage>
        <taxon>Eukaryota</taxon>
        <taxon>Fungi</taxon>
        <taxon>Dikarya</taxon>
        <taxon>Ascomycota</taxon>
        <taxon>Pezizomycotina</taxon>
        <taxon>Sordariomycetes</taxon>
        <taxon>Xylariomycetidae</taxon>
        <taxon>Xylariales</taxon>
        <taxon>Xylariaceae</taxon>
        <taxon>Xylaria</taxon>
    </lineage>
</organism>
<dbReference type="PANTHER" id="PTHR33048">
    <property type="entry name" value="PTH11-LIKE INTEGRAL MEMBRANE PROTEIN (AFU_ORTHOLOGUE AFUA_5G11245)"/>
    <property type="match status" value="1"/>
</dbReference>
<protein>
    <recommendedName>
        <fullName evidence="7">Rhodopsin domain-containing protein</fullName>
    </recommendedName>
</protein>
<feature type="transmembrane region" description="Helical" evidence="6">
    <location>
        <begin position="173"/>
        <end position="198"/>
    </location>
</feature>
<proteinExistence type="inferred from homology"/>
<name>A0A553I8J2_9PEZI</name>
<dbReference type="GO" id="GO:0016020">
    <property type="term" value="C:membrane"/>
    <property type="evidence" value="ECO:0007669"/>
    <property type="project" value="UniProtKB-SubCell"/>
</dbReference>
<feature type="transmembrane region" description="Helical" evidence="6">
    <location>
        <begin position="127"/>
        <end position="148"/>
    </location>
</feature>
<comment type="subcellular location">
    <subcellularLocation>
        <location evidence="1">Membrane</location>
        <topology evidence="1">Multi-pass membrane protein</topology>
    </subcellularLocation>
</comment>
<keyword evidence="4 6" id="KW-0472">Membrane</keyword>
<accession>A0A553I8J2</accession>
<feature type="domain" description="Rhodopsin" evidence="7">
    <location>
        <begin position="27"/>
        <end position="273"/>
    </location>
</feature>
<keyword evidence="3 6" id="KW-1133">Transmembrane helix</keyword>
<dbReference type="PANTHER" id="PTHR33048:SF134">
    <property type="entry name" value="INTEGRAL MEMBRANE PROTEIN"/>
    <property type="match status" value="1"/>
</dbReference>
<dbReference type="EMBL" id="VFLP01000011">
    <property type="protein sequence ID" value="TRX96511.1"/>
    <property type="molecule type" value="Genomic_DNA"/>
</dbReference>
<dbReference type="InterPro" id="IPR049326">
    <property type="entry name" value="Rhodopsin_dom_fungi"/>
</dbReference>
<evidence type="ECO:0000256" key="5">
    <source>
        <dbReference type="ARBA" id="ARBA00038359"/>
    </source>
</evidence>
<dbReference type="OrthoDB" id="5393606at2759"/>